<organism evidence="7 8">
    <name type="scientific">Candidatus Avipropionibacterium avicola</name>
    <dbReference type="NCBI Taxonomy" id="2840701"/>
    <lineage>
        <taxon>Bacteria</taxon>
        <taxon>Bacillati</taxon>
        <taxon>Actinomycetota</taxon>
        <taxon>Actinomycetes</taxon>
        <taxon>Propionibacteriales</taxon>
        <taxon>Propionibacteriaceae</taxon>
        <taxon>Propionibacteriaceae incertae sedis</taxon>
        <taxon>Candidatus Avipropionibacterium</taxon>
    </lineage>
</organism>
<comment type="similarity">
    <text evidence="1">Belongs to the ATP-dependent DNA ligase family.</text>
</comment>
<evidence type="ECO:0000259" key="5">
    <source>
        <dbReference type="Pfam" id="PF01068"/>
    </source>
</evidence>
<gene>
    <name evidence="7" type="ORF">IAA98_13760</name>
</gene>
<dbReference type="Pfam" id="PF01068">
    <property type="entry name" value="DNA_ligase_A_M"/>
    <property type="match status" value="1"/>
</dbReference>
<dbReference type="SUPFAM" id="SSF56091">
    <property type="entry name" value="DNA ligase/mRNA capping enzyme, catalytic domain"/>
    <property type="match status" value="1"/>
</dbReference>
<dbReference type="GO" id="GO:0006281">
    <property type="term" value="P:DNA repair"/>
    <property type="evidence" value="ECO:0007669"/>
    <property type="project" value="InterPro"/>
</dbReference>
<dbReference type="InterPro" id="IPR012310">
    <property type="entry name" value="DNA_ligase_ATP-dep_cent"/>
</dbReference>
<evidence type="ECO:0000313" key="7">
    <source>
        <dbReference type="EMBL" id="HIT76643.1"/>
    </source>
</evidence>
<dbReference type="EMBL" id="DVLP01000401">
    <property type="protein sequence ID" value="HIT76643.1"/>
    <property type="molecule type" value="Genomic_DNA"/>
</dbReference>
<dbReference type="Gene3D" id="2.40.50.140">
    <property type="entry name" value="Nucleic acid-binding proteins"/>
    <property type="match status" value="1"/>
</dbReference>
<dbReference type="InterPro" id="IPR012309">
    <property type="entry name" value="DNA_ligase_ATP-dep_C"/>
</dbReference>
<keyword evidence="3 7" id="KW-0436">Ligase</keyword>
<dbReference type="GO" id="GO:0003910">
    <property type="term" value="F:DNA ligase (ATP) activity"/>
    <property type="evidence" value="ECO:0007669"/>
    <property type="project" value="UniProtKB-EC"/>
</dbReference>
<dbReference type="NCBIfam" id="NF006078">
    <property type="entry name" value="PRK08224.1"/>
    <property type="match status" value="1"/>
</dbReference>
<dbReference type="GO" id="GO:0005524">
    <property type="term" value="F:ATP binding"/>
    <property type="evidence" value="ECO:0007669"/>
    <property type="project" value="InterPro"/>
</dbReference>
<dbReference type="InterPro" id="IPR044119">
    <property type="entry name" value="Adenylation_LigC-like"/>
</dbReference>
<dbReference type="SUPFAM" id="SSF50249">
    <property type="entry name" value="Nucleic acid-binding proteins"/>
    <property type="match status" value="1"/>
</dbReference>
<feature type="domain" description="DNA ligase ATP-dependent C-terminal" evidence="6">
    <location>
        <begin position="217"/>
        <end position="332"/>
    </location>
</feature>
<evidence type="ECO:0000256" key="1">
    <source>
        <dbReference type="ARBA" id="ARBA00007572"/>
    </source>
</evidence>
<accession>A0A9D1GZG3</accession>
<dbReference type="CDD" id="cd07905">
    <property type="entry name" value="Adenylation_DNA_ligase_LigC"/>
    <property type="match status" value="1"/>
</dbReference>
<evidence type="ECO:0000313" key="8">
    <source>
        <dbReference type="Proteomes" id="UP000886842"/>
    </source>
</evidence>
<name>A0A9D1GZG3_9ACTN</name>
<feature type="domain" description="ATP-dependent DNA ligase family profile" evidence="5">
    <location>
        <begin position="8"/>
        <end position="193"/>
    </location>
</feature>
<dbReference type="AlphaFoldDB" id="A0A9D1GZG3"/>
<evidence type="ECO:0000256" key="2">
    <source>
        <dbReference type="ARBA" id="ARBA00012727"/>
    </source>
</evidence>
<comment type="catalytic activity">
    <reaction evidence="4">
        <text>ATP + (deoxyribonucleotide)n-3'-hydroxyl + 5'-phospho-(deoxyribonucleotide)m = (deoxyribonucleotide)n+m + AMP + diphosphate.</text>
        <dbReference type="EC" id="6.5.1.1"/>
    </reaction>
</comment>
<sequence length="368" mass="41044">MINPPVRPMLAAAADRIPPGMLYEPKWDGWRCLAFVDEATVQLWSRRGTEITGDFPELVAACRDQLPGRCVLDGEIVMLDGDRLEYSRLARRHGAGPMAASLARELPATFVAFDLLALDDHDCRPVPQAQRRELLEQVLADVAPPLALTPATTDLATAQHWFDVFERHGLDGVIAKPLTQPYREGSRSMVKVKHRRTADVVVGGFRWDRNASSDHPALGSLLLGAWTDEDELHFLGVTSGFPQAQRVELGRTLGDLVVEPGSVAHREHPWHRSRADRTRLPDLHGSRQRTLEQVRLIDPLLSCEVSFDALHPDPAGVRLRSNASFVRWRPDKPPEACRLDEIDHGWGEGLSGGLQHWLNEPTTMEESP</sequence>
<dbReference type="Gene3D" id="3.30.470.30">
    <property type="entry name" value="DNA ligase/mRNA capping enzyme"/>
    <property type="match status" value="1"/>
</dbReference>
<reference evidence="7" key="2">
    <citation type="journal article" date="2021" name="PeerJ">
        <title>Extensive microbial diversity within the chicken gut microbiome revealed by metagenomics and culture.</title>
        <authorList>
            <person name="Gilroy R."/>
            <person name="Ravi A."/>
            <person name="Getino M."/>
            <person name="Pursley I."/>
            <person name="Horton D.L."/>
            <person name="Alikhan N.F."/>
            <person name="Baker D."/>
            <person name="Gharbi K."/>
            <person name="Hall N."/>
            <person name="Watson M."/>
            <person name="Adriaenssens E.M."/>
            <person name="Foster-Nyarko E."/>
            <person name="Jarju S."/>
            <person name="Secka A."/>
            <person name="Antonio M."/>
            <person name="Oren A."/>
            <person name="Chaudhuri R.R."/>
            <person name="La Ragione R."/>
            <person name="Hildebrand F."/>
            <person name="Pallen M.J."/>
        </authorList>
    </citation>
    <scope>NUCLEOTIDE SEQUENCE</scope>
    <source>
        <strain evidence="7">ChiGjej1B1-24693</strain>
    </source>
</reference>
<evidence type="ECO:0000256" key="3">
    <source>
        <dbReference type="ARBA" id="ARBA00022598"/>
    </source>
</evidence>
<evidence type="ECO:0000256" key="4">
    <source>
        <dbReference type="ARBA" id="ARBA00034003"/>
    </source>
</evidence>
<reference evidence="7" key="1">
    <citation type="submission" date="2020-10" db="EMBL/GenBank/DDBJ databases">
        <authorList>
            <person name="Gilroy R."/>
        </authorList>
    </citation>
    <scope>NUCLEOTIDE SEQUENCE</scope>
    <source>
        <strain evidence="7">ChiGjej1B1-24693</strain>
    </source>
</reference>
<proteinExistence type="inferred from homology"/>
<dbReference type="GO" id="GO:0006310">
    <property type="term" value="P:DNA recombination"/>
    <property type="evidence" value="ECO:0007669"/>
    <property type="project" value="InterPro"/>
</dbReference>
<dbReference type="PROSITE" id="PS00697">
    <property type="entry name" value="DNA_LIGASE_A1"/>
    <property type="match status" value="1"/>
</dbReference>
<dbReference type="PANTHER" id="PTHR45674">
    <property type="entry name" value="DNA LIGASE 1/3 FAMILY MEMBER"/>
    <property type="match status" value="1"/>
</dbReference>
<dbReference type="InterPro" id="IPR012340">
    <property type="entry name" value="NA-bd_OB-fold"/>
</dbReference>
<protein>
    <recommendedName>
        <fullName evidence="2">DNA ligase (ATP)</fullName>
        <ecNumber evidence="2">6.5.1.1</ecNumber>
    </recommendedName>
</protein>
<dbReference type="InterPro" id="IPR016059">
    <property type="entry name" value="DNA_ligase_ATP-dep_CS"/>
</dbReference>
<dbReference type="Pfam" id="PF04679">
    <property type="entry name" value="DNA_ligase_A_C"/>
    <property type="match status" value="1"/>
</dbReference>
<evidence type="ECO:0000259" key="6">
    <source>
        <dbReference type="Pfam" id="PF04679"/>
    </source>
</evidence>
<dbReference type="PANTHER" id="PTHR45674:SF4">
    <property type="entry name" value="DNA LIGASE 1"/>
    <property type="match status" value="1"/>
</dbReference>
<dbReference type="InterPro" id="IPR050191">
    <property type="entry name" value="ATP-dep_DNA_ligase"/>
</dbReference>
<dbReference type="Proteomes" id="UP000886842">
    <property type="component" value="Unassembled WGS sequence"/>
</dbReference>
<comment type="caution">
    <text evidence="7">The sequence shown here is derived from an EMBL/GenBank/DDBJ whole genome shotgun (WGS) entry which is preliminary data.</text>
</comment>
<dbReference type="EC" id="6.5.1.1" evidence="2"/>